<evidence type="ECO:0000256" key="1">
    <source>
        <dbReference type="ARBA" id="ARBA00004141"/>
    </source>
</evidence>
<keyword evidence="5" id="KW-0813">Transport</keyword>
<keyword evidence="5" id="KW-0811">Translocation</keyword>
<dbReference type="PRINTS" id="PR01840">
    <property type="entry name" value="TATCFAMILY"/>
</dbReference>
<dbReference type="HAMAP" id="MF_00902">
    <property type="entry name" value="TatC"/>
    <property type="match status" value="1"/>
</dbReference>
<proteinExistence type="inferred from homology"/>
<dbReference type="NCBIfam" id="TIGR00945">
    <property type="entry name" value="tatC"/>
    <property type="match status" value="1"/>
</dbReference>
<comment type="subcellular location">
    <subcellularLocation>
        <location evidence="5">Cell membrane</location>
        <topology evidence="5">Multi-pass membrane protein</topology>
    </subcellularLocation>
    <subcellularLocation>
        <location evidence="1">Membrane</location>
        <topology evidence="1">Multi-pass membrane protein</topology>
    </subcellularLocation>
</comment>
<keyword evidence="2 5" id="KW-0812">Transmembrane</keyword>
<reference evidence="7 8" key="1">
    <citation type="submission" date="2022-03" db="EMBL/GenBank/DDBJ databases">
        <title>Ignatzschineria rhizosphaerae HR5S32.</title>
        <authorList>
            <person name="Sun J.Q."/>
            <person name="Feng J.Y."/>
        </authorList>
    </citation>
    <scope>NUCLEOTIDE SEQUENCE [LARGE SCALE GENOMIC DNA]</scope>
    <source>
        <strain evidence="7 8">HR5S32</strain>
    </source>
</reference>
<evidence type="ECO:0000256" key="6">
    <source>
        <dbReference type="SAM" id="MobiDB-lite"/>
    </source>
</evidence>
<dbReference type="Pfam" id="PF00902">
    <property type="entry name" value="TatC"/>
    <property type="match status" value="1"/>
</dbReference>
<protein>
    <recommendedName>
        <fullName evidence="5">Sec-independent protein translocase protein TatC</fullName>
    </recommendedName>
</protein>
<evidence type="ECO:0000256" key="5">
    <source>
        <dbReference type="HAMAP-Rule" id="MF_00902"/>
    </source>
</evidence>
<dbReference type="InterPro" id="IPR002033">
    <property type="entry name" value="TatC"/>
</dbReference>
<dbReference type="EMBL" id="CP093379">
    <property type="protein sequence ID" value="UNM95626.1"/>
    <property type="molecule type" value="Genomic_DNA"/>
</dbReference>
<organism evidence="7 8">
    <name type="scientific">Ignatzschineria rhizosphaerae</name>
    <dbReference type="NCBI Taxonomy" id="2923279"/>
    <lineage>
        <taxon>Bacteria</taxon>
        <taxon>Pseudomonadati</taxon>
        <taxon>Pseudomonadota</taxon>
        <taxon>Gammaproteobacteria</taxon>
        <taxon>Cardiobacteriales</taxon>
        <taxon>Ignatzschineriaceae</taxon>
        <taxon>Ignatzschineria</taxon>
    </lineage>
</organism>
<evidence type="ECO:0000256" key="2">
    <source>
        <dbReference type="ARBA" id="ARBA00022692"/>
    </source>
</evidence>
<evidence type="ECO:0000256" key="4">
    <source>
        <dbReference type="ARBA" id="ARBA00023136"/>
    </source>
</evidence>
<feature type="transmembrane region" description="Helical" evidence="5">
    <location>
        <begin position="168"/>
        <end position="188"/>
    </location>
</feature>
<feature type="transmembrane region" description="Helical" evidence="5">
    <location>
        <begin position="27"/>
        <end position="45"/>
    </location>
</feature>
<keyword evidence="8" id="KW-1185">Reference proteome</keyword>
<feature type="transmembrane region" description="Helical" evidence="5">
    <location>
        <begin position="81"/>
        <end position="102"/>
    </location>
</feature>
<comment type="function">
    <text evidence="5">Part of the twin-arginine translocation (Tat) system that transports large folded proteins containing a characteristic twin-arginine motif in their signal peptide across membranes. Together with TatB, TatC is part of a receptor directly interacting with Tat signal peptides.</text>
</comment>
<dbReference type="Proteomes" id="UP000829542">
    <property type="component" value="Chromosome"/>
</dbReference>
<sequence>MTNSNSNSTSTKEQTFIHHLIELRDRLIRAGIGILIVFVCLVYFSNDIYQFVATPLLSVIPEGGKMIATDVIAPFIVPIKLTLWVSFFIAIPWVLYQVWSFVAPGLYQHEKKVAFPIIFTSVLLFYLGMAFAYYAVMPVMFKFLSGSAPSGVEIATDISKYLSTVLRLFFFFGVVFEIPIVLIILVSLRILKTESLTKKRPYIIVGVFTVSAIATPPDPFSMIIFATAALLLFEIGLYIGKRIEKRRAEKGEDESLETNHEMTEKPQE</sequence>
<evidence type="ECO:0000256" key="3">
    <source>
        <dbReference type="ARBA" id="ARBA00022989"/>
    </source>
</evidence>
<comment type="subunit">
    <text evidence="5">The Tat system comprises two distinct complexes: a TatABC complex, containing multiple copies of TatA, TatB and TatC subunits, and a separate TatA complex, containing only TatA subunits. Substrates initially bind to the TatABC complex, which probably triggers association of the separate TatA complex to form the active translocon.</text>
</comment>
<keyword evidence="4 5" id="KW-0472">Membrane</keyword>
<dbReference type="PANTHER" id="PTHR30371">
    <property type="entry name" value="SEC-INDEPENDENT PROTEIN TRANSLOCASE PROTEIN TATC"/>
    <property type="match status" value="1"/>
</dbReference>
<feature type="region of interest" description="Disordered" evidence="6">
    <location>
        <begin position="247"/>
        <end position="268"/>
    </location>
</feature>
<name>A0ABY3X4F2_9GAMM</name>
<keyword evidence="5" id="KW-1003">Cell membrane</keyword>
<feature type="transmembrane region" description="Helical" evidence="5">
    <location>
        <begin position="222"/>
        <end position="240"/>
    </location>
</feature>
<keyword evidence="5" id="KW-0653">Protein transport</keyword>
<comment type="similarity">
    <text evidence="5">Belongs to the TatC family.</text>
</comment>
<feature type="compositionally biased region" description="Basic and acidic residues" evidence="6">
    <location>
        <begin position="257"/>
        <end position="268"/>
    </location>
</feature>
<keyword evidence="3 5" id="KW-1133">Transmembrane helix</keyword>
<evidence type="ECO:0000313" key="8">
    <source>
        <dbReference type="Proteomes" id="UP000829542"/>
    </source>
</evidence>
<dbReference type="RefSeq" id="WP_242148058.1">
    <property type="nucleotide sequence ID" value="NZ_CP093379.1"/>
</dbReference>
<feature type="transmembrane region" description="Helical" evidence="5">
    <location>
        <begin position="200"/>
        <end position="216"/>
    </location>
</feature>
<dbReference type="PANTHER" id="PTHR30371:SF0">
    <property type="entry name" value="SEC-INDEPENDENT PROTEIN TRANSLOCASE PROTEIN TATC, CHLOROPLASTIC-RELATED"/>
    <property type="match status" value="1"/>
</dbReference>
<evidence type="ECO:0000313" key="7">
    <source>
        <dbReference type="EMBL" id="UNM95626.1"/>
    </source>
</evidence>
<feature type="transmembrane region" description="Helical" evidence="5">
    <location>
        <begin position="114"/>
        <end position="136"/>
    </location>
</feature>
<accession>A0ABY3X4F2</accession>
<gene>
    <name evidence="5 7" type="primary">tatC</name>
    <name evidence="7" type="ORF">MMG00_10410</name>
</gene>